<dbReference type="PROSITE" id="PS50294">
    <property type="entry name" value="WD_REPEATS_REGION"/>
    <property type="match status" value="2"/>
</dbReference>
<evidence type="ECO:0000256" key="4">
    <source>
        <dbReference type="ARBA" id="ARBA00022737"/>
    </source>
</evidence>
<proteinExistence type="predicted"/>
<dbReference type="Proteomes" id="UP000285060">
    <property type="component" value="Unassembled WGS sequence"/>
</dbReference>
<feature type="repeat" description="WD" evidence="6">
    <location>
        <begin position="250"/>
        <end position="291"/>
    </location>
</feature>
<feature type="repeat" description="WD" evidence="6">
    <location>
        <begin position="159"/>
        <end position="195"/>
    </location>
</feature>
<reference evidence="9 10" key="2">
    <citation type="submission" date="2018-08" db="EMBL/GenBank/DDBJ databases">
        <title>Aphanomyces genome sequencing and annotation.</title>
        <authorList>
            <person name="Minardi D."/>
            <person name="Oidtmann B."/>
            <person name="Van Der Giezen M."/>
            <person name="Studholme D.J."/>
        </authorList>
    </citation>
    <scope>NUCLEOTIDE SEQUENCE [LARGE SCALE GENOMIC DNA]</scope>
    <source>
        <strain evidence="9 10">NJM0002</strain>
    </source>
</reference>
<dbReference type="GO" id="GO:0006364">
    <property type="term" value="P:rRNA processing"/>
    <property type="evidence" value="ECO:0007669"/>
    <property type="project" value="UniProtKB-KW"/>
</dbReference>
<dbReference type="eggNOG" id="KOG0310">
    <property type="taxonomic scope" value="Eukaryota"/>
</dbReference>
<dbReference type="RefSeq" id="XP_008880144.1">
    <property type="nucleotide sequence ID" value="XM_008881922.1"/>
</dbReference>
<dbReference type="CDD" id="cd00200">
    <property type="entry name" value="WD40"/>
    <property type="match status" value="1"/>
</dbReference>
<dbReference type="InterPro" id="IPR001680">
    <property type="entry name" value="WD40_rpt"/>
</dbReference>
<dbReference type="SUPFAM" id="SSF50978">
    <property type="entry name" value="WD40 repeat-like"/>
    <property type="match status" value="1"/>
</dbReference>
<dbReference type="SMART" id="SM00320">
    <property type="entry name" value="WD40"/>
    <property type="match status" value="6"/>
</dbReference>
<evidence type="ECO:0000259" key="7">
    <source>
        <dbReference type="Pfam" id="PF09384"/>
    </source>
</evidence>
<evidence type="ECO:0000256" key="1">
    <source>
        <dbReference type="ARBA" id="ARBA00004604"/>
    </source>
</evidence>
<protein>
    <recommendedName>
        <fullName evidence="7">U3 small nucleolar RNA-associated protein 15 C-terminal domain-containing protein</fullName>
    </recommendedName>
</protein>
<comment type="subcellular location">
    <subcellularLocation>
        <location evidence="1">Nucleus</location>
        <location evidence="1">Nucleolus</location>
    </subcellularLocation>
</comment>
<evidence type="ECO:0000256" key="5">
    <source>
        <dbReference type="ARBA" id="ARBA00023242"/>
    </source>
</evidence>
<dbReference type="PANTHER" id="PTHR19924:SF26">
    <property type="entry name" value="U3 SMALL NUCLEOLAR RNA-ASSOCIATED PROTEIN 15 HOMOLOG"/>
    <property type="match status" value="1"/>
</dbReference>
<dbReference type="VEuPathDB" id="FungiDB:H310_14127"/>
<name>A0A024TD85_9STRA</name>
<dbReference type="PROSITE" id="PS50082">
    <property type="entry name" value="WD_REPEATS_2"/>
    <property type="match status" value="3"/>
</dbReference>
<keyword evidence="3 6" id="KW-0853">WD repeat</keyword>
<keyword evidence="2" id="KW-0698">rRNA processing</keyword>
<feature type="domain" description="U3 small nucleolar RNA-associated protein 15 C-terminal" evidence="7">
    <location>
        <begin position="354"/>
        <end position="498"/>
    </location>
</feature>
<dbReference type="PANTHER" id="PTHR19924">
    <property type="entry name" value="UTP15 U3 SMALL NUCLEOLAR RNA-ASSOCIATED PROTEIN 15 FAMILY MEMBER"/>
    <property type="match status" value="1"/>
</dbReference>
<keyword evidence="4" id="KW-0677">Repeat</keyword>
<reference evidence="8" key="1">
    <citation type="submission" date="2013-12" db="EMBL/GenBank/DDBJ databases">
        <title>The Genome Sequence of Aphanomyces invadans NJM9701.</title>
        <authorList>
            <consortium name="The Broad Institute Genomics Platform"/>
            <person name="Russ C."/>
            <person name="Tyler B."/>
            <person name="van West P."/>
            <person name="Dieguez-Uribeondo J."/>
            <person name="Young S.K."/>
            <person name="Zeng Q."/>
            <person name="Gargeya S."/>
            <person name="Fitzgerald M."/>
            <person name="Abouelleil A."/>
            <person name="Alvarado L."/>
            <person name="Chapman S.B."/>
            <person name="Gainer-Dewar J."/>
            <person name="Goldberg J."/>
            <person name="Griggs A."/>
            <person name="Gujja S."/>
            <person name="Hansen M."/>
            <person name="Howarth C."/>
            <person name="Imamovic A."/>
            <person name="Ireland A."/>
            <person name="Larimer J."/>
            <person name="McCowan C."/>
            <person name="Murphy C."/>
            <person name="Pearson M."/>
            <person name="Poon T.W."/>
            <person name="Priest M."/>
            <person name="Roberts A."/>
            <person name="Saif S."/>
            <person name="Shea T."/>
            <person name="Sykes S."/>
            <person name="Wortman J."/>
            <person name="Nusbaum C."/>
            <person name="Birren B."/>
        </authorList>
    </citation>
    <scope>NUCLEOTIDE SEQUENCE [LARGE SCALE GENOMIC DNA]</scope>
    <source>
        <strain evidence="8">NJM9701</strain>
    </source>
</reference>
<dbReference type="GeneID" id="20091177"/>
<dbReference type="InterPro" id="IPR019775">
    <property type="entry name" value="WD40_repeat_CS"/>
</dbReference>
<evidence type="ECO:0000256" key="2">
    <source>
        <dbReference type="ARBA" id="ARBA00022552"/>
    </source>
</evidence>
<dbReference type="GO" id="GO:0005730">
    <property type="term" value="C:nucleolus"/>
    <property type="evidence" value="ECO:0007669"/>
    <property type="project" value="UniProtKB-SubCell"/>
</dbReference>
<dbReference type="EMBL" id="QUSY01000275">
    <property type="protein sequence ID" value="RHY30777.1"/>
    <property type="molecule type" value="Genomic_DNA"/>
</dbReference>
<gene>
    <name evidence="9" type="ORF">DYB32_004023</name>
    <name evidence="8" type="ORF">H310_14127</name>
</gene>
<dbReference type="AlphaFoldDB" id="A0A024TD85"/>
<organism evidence="8">
    <name type="scientific">Aphanomyces invadans</name>
    <dbReference type="NCBI Taxonomy" id="157072"/>
    <lineage>
        <taxon>Eukaryota</taxon>
        <taxon>Sar</taxon>
        <taxon>Stramenopiles</taxon>
        <taxon>Oomycota</taxon>
        <taxon>Saprolegniomycetes</taxon>
        <taxon>Saprolegniales</taxon>
        <taxon>Verrucalvaceae</taxon>
        <taxon>Aphanomyces</taxon>
    </lineage>
</organism>
<evidence type="ECO:0000256" key="6">
    <source>
        <dbReference type="PROSITE-ProRule" id="PRU00221"/>
    </source>
</evidence>
<evidence type="ECO:0000313" key="10">
    <source>
        <dbReference type="Proteomes" id="UP000285060"/>
    </source>
</evidence>
<dbReference type="InterPro" id="IPR020472">
    <property type="entry name" value="WD40_PAC1"/>
</dbReference>
<dbReference type="InterPro" id="IPR015943">
    <property type="entry name" value="WD40/YVTN_repeat-like_dom_sf"/>
</dbReference>
<dbReference type="Pfam" id="PF00400">
    <property type="entry name" value="WD40"/>
    <property type="match status" value="4"/>
</dbReference>
<dbReference type="PROSITE" id="PS00678">
    <property type="entry name" value="WD_REPEATS_1"/>
    <property type="match status" value="1"/>
</dbReference>
<dbReference type="STRING" id="157072.A0A024TD85"/>
<evidence type="ECO:0000256" key="3">
    <source>
        <dbReference type="ARBA" id="ARBA00022574"/>
    </source>
</evidence>
<dbReference type="EMBL" id="KI914012">
    <property type="protein sequence ID" value="ETV91307.1"/>
    <property type="molecule type" value="Genomic_DNA"/>
</dbReference>
<dbReference type="GO" id="GO:0045943">
    <property type="term" value="P:positive regulation of transcription by RNA polymerase I"/>
    <property type="evidence" value="ECO:0007669"/>
    <property type="project" value="TreeGrafter"/>
</dbReference>
<dbReference type="OrthoDB" id="431715at2759"/>
<sequence length="532" mass="58430">MDFQKLPLKQFPQATKTISPEKSYWSKLRAPHELKQVAMISSIEANPSAPHEFAVSTSTRVQLYSTATNDIVRTFSRFNDVVYSASFRGDGKLLVTGNANTQVSVLDVGSRTVLRIMNGHKGAVRSAKFSRDHVHIFSASDDKTCRFWDLATGTPVAVMGDHTDYVRHAVQHPSASSHVWATASYDHTVKLWDMRIAAGKTSYSSTLSMDHGAPVEKCLILPGGNLCLSAGDNMIKVWDLLSGGKLLHQFSSHQKTITSLSMDGTNTRLVSGSLDGHVKIYDLASYEVLHGFKFGDGVLSAALTPSNSHLAVGTVSGMLTVRRRITTDDAPATDELPVVRGGSYKYFLRGTRAKPTDADHVITSRRHAKCAPYEQALRAFDYRKALDNALDTRNPTVIASMLEELRLRQGWQSALAYRNEEALEPLLSFCIRYVTDPKYAALLLRVCTFLLELYSPMLGTNQSSAVLEGLFFKLKNRLKEEQIVQTSLLQVMGMVESIMTAQSTAHSGTPSVAASEELPPAVEIAATNVKTQ</sequence>
<evidence type="ECO:0000313" key="8">
    <source>
        <dbReference type="EMBL" id="ETV91307.1"/>
    </source>
</evidence>
<dbReference type="Pfam" id="PF09384">
    <property type="entry name" value="UTP15_C"/>
    <property type="match status" value="1"/>
</dbReference>
<evidence type="ECO:0000313" key="9">
    <source>
        <dbReference type="EMBL" id="RHY30777.1"/>
    </source>
</evidence>
<dbReference type="InterPro" id="IPR036322">
    <property type="entry name" value="WD40_repeat_dom_sf"/>
</dbReference>
<keyword evidence="10" id="KW-1185">Reference proteome</keyword>
<keyword evidence="5" id="KW-0539">Nucleus</keyword>
<dbReference type="InterPro" id="IPR018983">
    <property type="entry name" value="U3_snoRNA-assocProt_15_C"/>
</dbReference>
<dbReference type="Gene3D" id="2.130.10.10">
    <property type="entry name" value="YVTN repeat-like/Quinoprotein amine dehydrogenase"/>
    <property type="match status" value="2"/>
</dbReference>
<feature type="repeat" description="WD" evidence="6">
    <location>
        <begin position="117"/>
        <end position="158"/>
    </location>
</feature>
<accession>A0A024TD85</accession>
<dbReference type="PRINTS" id="PR00320">
    <property type="entry name" value="GPROTEINBRPT"/>
</dbReference>